<keyword evidence="2" id="KW-1185">Reference proteome</keyword>
<proteinExistence type="predicted"/>
<accession>A0A8X6XJJ6</accession>
<gene>
    <name evidence="1" type="primary">WH47_05036</name>
    <name evidence="1" type="ORF">TNIN_124051</name>
</gene>
<comment type="caution">
    <text evidence="1">The sequence shown here is derived from an EMBL/GenBank/DDBJ whole genome shotgun (WGS) entry which is preliminary data.</text>
</comment>
<protein>
    <submittedName>
        <fullName evidence="1">Uncharacterized protein</fullName>
    </submittedName>
</protein>
<reference evidence="1" key="1">
    <citation type="submission" date="2020-08" db="EMBL/GenBank/DDBJ databases">
        <title>Multicomponent nature underlies the extraordinary mechanical properties of spider dragline silk.</title>
        <authorList>
            <person name="Kono N."/>
            <person name="Nakamura H."/>
            <person name="Mori M."/>
            <person name="Yoshida Y."/>
            <person name="Ohtoshi R."/>
            <person name="Malay A.D."/>
            <person name="Moran D.A.P."/>
            <person name="Tomita M."/>
            <person name="Numata K."/>
            <person name="Arakawa K."/>
        </authorList>
    </citation>
    <scope>NUCLEOTIDE SEQUENCE</scope>
</reference>
<evidence type="ECO:0000313" key="2">
    <source>
        <dbReference type="Proteomes" id="UP000886998"/>
    </source>
</evidence>
<name>A0A8X6XJJ6_9ARAC</name>
<sequence length="161" mass="18786">MLSKVQSEIRIRLDFMRREPSEHPVKTSGTIRRHIDRVQGMKKAIMATYYHMVSTDENPRHPEGEDSWCKWQKRTALGMEHEPHPTSLHPHIQKEILPIYSDLSRDDLLERFLGGHTKNSNESFNSTIWRLAPKHLHFGLKIVEFASSLAMGLFTEEILPF</sequence>
<dbReference type="EMBL" id="BMAV01009850">
    <property type="protein sequence ID" value="GFY54414.1"/>
    <property type="molecule type" value="Genomic_DNA"/>
</dbReference>
<dbReference type="Proteomes" id="UP000886998">
    <property type="component" value="Unassembled WGS sequence"/>
</dbReference>
<dbReference type="OrthoDB" id="6426807at2759"/>
<organism evidence="1 2">
    <name type="scientific">Trichonephila inaurata madagascariensis</name>
    <dbReference type="NCBI Taxonomy" id="2747483"/>
    <lineage>
        <taxon>Eukaryota</taxon>
        <taxon>Metazoa</taxon>
        <taxon>Ecdysozoa</taxon>
        <taxon>Arthropoda</taxon>
        <taxon>Chelicerata</taxon>
        <taxon>Arachnida</taxon>
        <taxon>Araneae</taxon>
        <taxon>Araneomorphae</taxon>
        <taxon>Entelegynae</taxon>
        <taxon>Araneoidea</taxon>
        <taxon>Nephilidae</taxon>
        <taxon>Trichonephila</taxon>
        <taxon>Trichonephila inaurata</taxon>
    </lineage>
</organism>
<dbReference type="AlphaFoldDB" id="A0A8X6XJJ6"/>
<evidence type="ECO:0000313" key="1">
    <source>
        <dbReference type="EMBL" id="GFY54414.1"/>
    </source>
</evidence>